<proteinExistence type="predicted"/>
<protein>
    <submittedName>
        <fullName evidence="1">Uncharacterized protein</fullName>
    </submittedName>
</protein>
<evidence type="ECO:0000313" key="1">
    <source>
        <dbReference type="EMBL" id="KAK8376792.1"/>
    </source>
</evidence>
<sequence>MKTILKARLTGRDWMDELPWVLLGIRTAPKDYLAMDELVYGVPLTRQLKAFMIDYRGCHETVSVDRLKLAHLDFDRQVQLAQPRYRG</sequence>
<dbReference type="AlphaFoldDB" id="A0AAW0SRK2"/>
<dbReference type="EMBL" id="JARAKH010000048">
    <property type="protein sequence ID" value="KAK8376792.1"/>
    <property type="molecule type" value="Genomic_DNA"/>
</dbReference>
<keyword evidence="2" id="KW-1185">Reference proteome</keyword>
<reference evidence="1 2" key="1">
    <citation type="submission" date="2023-03" db="EMBL/GenBank/DDBJ databases">
        <title>High-quality genome of Scylla paramamosain provides insights in environmental adaptation.</title>
        <authorList>
            <person name="Zhang L."/>
        </authorList>
    </citation>
    <scope>NUCLEOTIDE SEQUENCE [LARGE SCALE GENOMIC DNA]</scope>
    <source>
        <strain evidence="1">LZ_2023a</strain>
        <tissue evidence="1">Muscle</tissue>
    </source>
</reference>
<evidence type="ECO:0000313" key="2">
    <source>
        <dbReference type="Proteomes" id="UP001487740"/>
    </source>
</evidence>
<gene>
    <name evidence="1" type="ORF">O3P69_010008</name>
</gene>
<dbReference type="Proteomes" id="UP001487740">
    <property type="component" value="Unassembled WGS sequence"/>
</dbReference>
<comment type="caution">
    <text evidence="1">The sequence shown here is derived from an EMBL/GenBank/DDBJ whole genome shotgun (WGS) entry which is preliminary data.</text>
</comment>
<organism evidence="1 2">
    <name type="scientific">Scylla paramamosain</name>
    <name type="common">Mud crab</name>
    <dbReference type="NCBI Taxonomy" id="85552"/>
    <lineage>
        <taxon>Eukaryota</taxon>
        <taxon>Metazoa</taxon>
        <taxon>Ecdysozoa</taxon>
        <taxon>Arthropoda</taxon>
        <taxon>Crustacea</taxon>
        <taxon>Multicrustacea</taxon>
        <taxon>Malacostraca</taxon>
        <taxon>Eumalacostraca</taxon>
        <taxon>Eucarida</taxon>
        <taxon>Decapoda</taxon>
        <taxon>Pleocyemata</taxon>
        <taxon>Brachyura</taxon>
        <taxon>Eubrachyura</taxon>
        <taxon>Portunoidea</taxon>
        <taxon>Portunidae</taxon>
        <taxon>Portuninae</taxon>
        <taxon>Scylla</taxon>
    </lineage>
</organism>
<accession>A0AAW0SRK2</accession>
<name>A0AAW0SRK2_SCYPA</name>